<evidence type="ECO:0000256" key="1">
    <source>
        <dbReference type="ARBA" id="ARBA00004651"/>
    </source>
</evidence>
<feature type="transmembrane region" description="Helical" evidence="10">
    <location>
        <begin position="64"/>
        <end position="86"/>
    </location>
</feature>
<dbReference type="GO" id="GO:0015250">
    <property type="term" value="F:water channel activity"/>
    <property type="evidence" value="ECO:0007669"/>
    <property type="project" value="TreeGrafter"/>
</dbReference>
<dbReference type="InterPro" id="IPR023271">
    <property type="entry name" value="Aquaporin-like"/>
</dbReference>
<keyword evidence="6 10" id="KW-1133">Transmembrane helix</keyword>
<evidence type="ECO:0000256" key="2">
    <source>
        <dbReference type="ARBA" id="ARBA00006175"/>
    </source>
</evidence>
<dbReference type="OrthoDB" id="9807293at2"/>
<evidence type="ECO:0000313" key="11">
    <source>
        <dbReference type="EMBL" id="KAA0022964.1"/>
    </source>
</evidence>
<reference evidence="11 12" key="1">
    <citation type="submission" date="2019-07" db="EMBL/GenBank/DDBJ databases">
        <title>Rhodococcus cavernicolus sp. nov., isolated from a cave.</title>
        <authorList>
            <person name="Lee S.D."/>
        </authorList>
    </citation>
    <scope>NUCLEOTIDE SEQUENCE [LARGE SCALE GENOMIC DNA]</scope>
    <source>
        <strain evidence="11 12">C1-24</strain>
    </source>
</reference>
<feature type="compositionally biased region" description="Low complexity" evidence="9">
    <location>
        <begin position="33"/>
        <end position="46"/>
    </location>
</feature>
<feature type="transmembrane region" description="Helical" evidence="10">
    <location>
        <begin position="131"/>
        <end position="158"/>
    </location>
</feature>
<evidence type="ECO:0000256" key="5">
    <source>
        <dbReference type="ARBA" id="ARBA00022692"/>
    </source>
</evidence>
<comment type="similarity">
    <text evidence="2 8">Belongs to the MIP/aquaporin (TC 1.A.8) family.</text>
</comment>
<dbReference type="GO" id="GO:0005886">
    <property type="term" value="C:plasma membrane"/>
    <property type="evidence" value="ECO:0007669"/>
    <property type="project" value="UniProtKB-SubCell"/>
</dbReference>
<keyword evidence="4" id="KW-1003">Cell membrane</keyword>
<organism evidence="11 12">
    <name type="scientific">Antrihabitans cavernicola</name>
    <dbReference type="NCBI Taxonomy" id="2495913"/>
    <lineage>
        <taxon>Bacteria</taxon>
        <taxon>Bacillati</taxon>
        <taxon>Actinomycetota</taxon>
        <taxon>Actinomycetes</taxon>
        <taxon>Mycobacteriales</taxon>
        <taxon>Nocardiaceae</taxon>
        <taxon>Antrihabitans</taxon>
    </lineage>
</organism>
<dbReference type="PANTHER" id="PTHR19139">
    <property type="entry name" value="AQUAPORIN TRANSPORTER"/>
    <property type="match status" value="1"/>
</dbReference>
<dbReference type="PANTHER" id="PTHR19139:SF199">
    <property type="entry name" value="MIP17260P"/>
    <property type="match status" value="1"/>
</dbReference>
<evidence type="ECO:0000256" key="4">
    <source>
        <dbReference type="ARBA" id="ARBA00022475"/>
    </source>
</evidence>
<feature type="region of interest" description="Disordered" evidence="9">
    <location>
        <begin position="1"/>
        <end position="46"/>
    </location>
</feature>
<dbReference type="Proteomes" id="UP000322244">
    <property type="component" value="Unassembled WGS sequence"/>
</dbReference>
<dbReference type="PROSITE" id="PS00221">
    <property type="entry name" value="MIP"/>
    <property type="match status" value="1"/>
</dbReference>
<feature type="transmembrane region" description="Helical" evidence="10">
    <location>
        <begin position="190"/>
        <end position="210"/>
    </location>
</feature>
<evidence type="ECO:0000256" key="8">
    <source>
        <dbReference type="RuleBase" id="RU000477"/>
    </source>
</evidence>
<evidence type="ECO:0000256" key="3">
    <source>
        <dbReference type="ARBA" id="ARBA00022448"/>
    </source>
</evidence>
<feature type="compositionally biased region" description="Basic and acidic residues" evidence="9">
    <location>
        <begin position="1"/>
        <end position="11"/>
    </location>
</feature>
<comment type="caution">
    <text evidence="11">The sequence shown here is derived from an EMBL/GenBank/DDBJ whole genome shotgun (WGS) entry which is preliminary data.</text>
</comment>
<keyword evidence="12" id="KW-1185">Reference proteome</keyword>
<evidence type="ECO:0000313" key="12">
    <source>
        <dbReference type="Proteomes" id="UP000322244"/>
    </source>
</evidence>
<dbReference type="InterPro" id="IPR034294">
    <property type="entry name" value="Aquaporin_transptr"/>
</dbReference>
<dbReference type="Pfam" id="PF00230">
    <property type="entry name" value="MIP"/>
    <property type="match status" value="1"/>
</dbReference>
<accession>A0A5A7SBN1</accession>
<proteinExistence type="inferred from homology"/>
<evidence type="ECO:0000256" key="9">
    <source>
        <dbReference type="SAM" id="MobiDB-lite"/>
    </source>
</evidence>
<dbReference type="InterPro" id="IPR000425">
    <property type="entry name" value="MIP"/>
</dbReference>
<dbReference type="AlphaFoldDB" id="A0A5A7SBN1"/>
<feature type="transmembrane region" description="Helical" evidence="10">
    <location>
        <begin position="92"/>
        <end position="110"/>
    </location>
</feature>
<comment type="subcellular location">
    <subcellularLocation>
        <location evidence="1">Cell membrane</location>
        <topology evidence="1">Multi-pass membrane protein</topology>
    </subcellularLocation>
</comment>
<dbReference type="Gene3D" id="1.20.1080.10">
    <property type="entry name" value="Glycerol uptake facilitator protein"/>
    <property type="match status" value="1"/>
</dbReference>
<keyword evidence="3 8" id="KW-0813">Transport</keyword>
<keyword evidence="7 10" id="KW-0472">Membrane</keyword>
<gene>
    <name evidence="11" type="ORF">FOY51_10700</name>
</gene>
<dbReference type="EMBL" id="VLNY01000004">
    <property type="protein sequence ID" value="KAA0022964.1"/>
    <property type="molecule type" value="Genomic_DNA"/>
</dbReference>
<evidence type="ECO:0000256" key="7">
    <source>
        <dbReference type="ARBA" id="ARBA00023136"/>
    </source>
</evidence>
<feature type="transmembrane region" description="Helical" evidence="10">
    <location>
        <begin position="261"/>
        <end position="283"/>
    </location>
</feature>
<evidence type="ECO:0000256" key="10">
    <source>
        <dbReference type="SAM" id="Phobius"/>
    </source>
</evidence>
<protein>
    <submittedName>
        <fullName evidence="11">AraC family transcriptional regulator</fullName>
    </submittedName>
</protein>
<name>A0A5A7SBN1_9NOCA</name>
<sequence length="294" mass="29803">MLSWRSHDSRRVLATSRAADLSGKGGAVSNQEPSSSRVPSNSPSSAAPGIDHIAQEHISEPKKAVAEALGTFVLVLGGVGTAVLAGDRVGNVGVALAFGFTLLFLVYAIGPISGCHVNPAVTLANLLLGRISAVAAGAYVVAQLVGAFLAGVVIYAVAKGRPTYDRAADGLAANGWGAHSPSAGAGLNGYGVAAVVIIEVVLTALLVFVVLSSTDQLADRPLAGLSIGFTLAVCHLISIPVDNTSVNPARSLAVAPYQDGALAQVWVFVVFPLIGGALGALVYRGLFGRYKGVN</sequence>
<dbReference type="InterPro" id="IPR022357">
    <property type="entry name" value="MIP_CS"/>
</dbReference>
<dbReference type="SUPFAM" id="SSF81338">
    <property type="entry name" value="Aquaporin-like"/>
    <property type="match status" value="1"/>
</dbReference>
<dbReference type="PRINTS" id="PR00783">
    <property type="entry name" value="MINTRINSICP"/>
</dbReference>
<keyword evidence="5 8" id="KW-0812">Transmembrane</keyword>
<feature type="transmembrane region" description="Helical" evidence="10">
    <location>
        <begin position="222"/>
        <end position="241"/>
    </location>
</feature>
<evidence type="ECO:0000256" key="6">
    <source>
        <dbReference type="ARBA" id="ARBA00022989"/>
    </source>
</evidence>